<comment type="caution">
    <text evidence="2">The sequence shown here is derived from an EMBL/GenBank/DDBJ whole genome shotgun (WGS) entry which is preliminary data.</text>
</comment>
<name>A0A8H4QTM7_9AGAR</name>
<accession>A0A8H4QTM7</accession>
<evidence type="ECO:0000313" key="2">
    <source>
        <dbReference type="EMBL" id="KAF4616653.1"/>
    </source>
</evidence>
<sequence>MASFIARRAYSALGRKLSGRVLAQRRTIHFTPVAQKKKSKVVIDDLFADDPFAEDELIKATPAESKAAPEATKATEGSTPTSASKETVQAVAATKSKKAKLSPEVRVKRFEEQLKFMTEHLSDPSSAKAHVRKRSLLTLLDLAASEEQINAVVELLPKYKAAGIVPSPLFSEAFARRCQEVHCPLIALDVFGNFSKYNVCLSLDGARWLIHSLYVLYPLEKLMIATALFPVYNLPSISEDLPSATMVATACYKHGSPESIELANKLRPFIQSMLRTQNIAKAKDVDAAKKNRWIAWSLHKLNKTFLKQTGKSYVSPRFIPKGFKIQIKPAVTQPKAAAA</sequence>
<gene>
    <name evidence="2" type="ORF">D9613_008343</name>
</gene>
<dbReference type="AlphaFoldDB" id="A0A8H4QTM7"/>
<evidence type="ECO:0000313" key="3">
    <source>
        <dbReference type="Proteomes" id="UP000521872"/>
    </source>
</evidence>
<evidence type="ECO:0000256" key="1">
    <source>
        <dbReference type="SAM" id="MobiDB-lite"/>
    </source>
</evidence>
<dbReference type="EMBL" id="JAACJL010000031">
    <property type="protein sequence ID" value="KAF4616653.1"/>
    <property type="molecule type" value="Genomic_DNA"/>
</dbReference>
<feature type="compositionally biased region" description="Polar residues" evidence="1">
    <location>
        <begin position="75"/>
        <end position="87"/>
    </location>
</feature>
<keyword evidence="3" id="KW-1185">Reference proteome</keyword>
<protein>
    <submittedName>
        <fullName evidence="2">Uncharacterized protein</fullName>
    </submittedName>
</protein>
<dbReference type="Proteomes" id="UP000521872">
    <property type="component" value="Unassembled WGS sequence"/>
</dbReference>
<reference evidence="2 3" key="1">
    <citation type="submission" date="2019-12" db="EMBL/GenBank/DDBJ databases">
        <authorList>
            <person name="Floudas D."/>
            <person name="Bentzer J."/>
            <person name="Ahren D."/>
            <person name="Johansson T."/>
            <person name="Persson P."/>
            <person name="Tunlid A."/>
        </authorList>
    </citation>
    <scope>NUCLEOTIDE SEQUENCE [LARGE SCALE GENOMIC DNA]</scope>
    <source>
        <strain evidence="2 3">CBS 102.39</strain>
    </source>
</reference>
<organism evidence="2 3">
    <name type="scientific">Agrocybe pediades</name>
    <dbReference type="NCBI Taxonomy" id="84607"/>
    <lineage>
        <taxon>Eukaryota</taxon>
        <taxon>Fungi</taxon>
        <taxon>Dikarya</taxon>
        <taxon>Basidiomycota</taxon>
        <taxon>Agaricomycotina</taxon>
        <taxon>Agaricomycetes</taxon>
        <taxon>Agaricomycetidae</taxon>
        <taxon>Agaricales</taxon>
        <taxon>Agaricineae</taxon>
        <taxon>Strophariaceae</taxon>
        <taxon>Agrocybe</taxon>
    </lineage>
</organism>
<feature type="region of interest" description="Disordered" evidence="1">
    <location>
        <begin position="59"/>
        <end position="90"/>
    </location>
</feature>
<proteinExistence type="predicted"/>